<feature type="domain" description="DNA polymerase alpha/delta/epsilon subunit B" evidence="8">
    <location>
        <begin position="426"/>
        <end position="657"/>
    </location>
</feature>
<keyword evidence="3" id="KW-0235">DNA replication</keyword>
<evidence type="ECO:0000256" key="6">
    <source>
        <dbReference type="ARBA" id="ARBA00032930"/>
    </source>
</evidence>
<evidence type="ECO:0000256" key="2">
    <source>
        <dbReference type="ARBA" id="ARBA00009560"/>
    </source>
</evidence>
<dbReference type="PANTHER" id="PTHR12708:SF0">
    <property type="entry name" value="DNA POLYMERASE EPSILON SUBUNIT 2"/>
    <property type="match status" value="1"/>
</dbReference>
<feature type="compositionally biased region" description="Low complexity" evidence="7">
    <location>
        <begin position="134"/>
        <end position="143"/>
    </location>
</feature>
<comment type="subcellular location">
    <subcellularLocation>
        <location evidence="1">Nucleus</location>
    </subcellularLocation>
</comment>
<dbReference type="GO" id="GO:0006261">
    <property type="term" value="P:DNA-templated DNA replication"/>
    <property type="evidence" value="ECO:0007669"/>
    <property type="project" value="InterPro"/>
</dbReference>
<dbReference type="GO" id="GO:0042276">
    <property type="term" value="P:error-prone translesion synthesis"/>
    <property type="evidence" value="ECO:0007669"/>
    <property type="project" value="TreeGrafter"/>
</dbReference>
<sequence length="717" mass="75548">MSSAVSQHAVHASLRKHLLNALRLRGLSASAKSLRPLLEFALSSSSAGSSSSKSSSSLLSSARLELDALCDVLMNNSTGGGVAPSSDGSAFTPSVGLGAHSSLGASSIVSEAQAEAAIQTRLAHIRRKQHNANARAAAAAAAAEVEGEDAPMGDDDADAEKANAENELEKDDDDLDNDEFQDDDDDELVPEATFEIVDALEVPRVLDFTGGAGSTAKGRVGVHAALHGGVAARGNLAVDRLRLVESRLLRLSIFRQSPFAPSEQTQRQQQASGGRRLAAGSTHLTPLDALSGSTSGGTKTVFGTLVSDEEGRWSLEDASGAPPLPLWLNDAKFAPGLLPEGSCVVAEGRLDRSGRVAAAAATAGVSADGRSGAFVVTAIGQPPPEDRASACGAAQGRPVFDGLRQSHAGYPGDNVKWDRAHANVSVAVLSDVFLDLPEKLPNGTWAKLETLFNAYDSMGSDAPSLIVMMGDFLSPAARRRHAASGLLNVLREGFAKLGKLLARQKNLVRNTTLLIVPGPCDPVPSRLVLPRSPFIASVQAACKRQLAAVVQSSDDPPVVFTTSPARVRFGDRELVFHRHNVCEQMRSCNLVKVPSERPPTNEEASTAPSALLRHTAATLLQQSHLSPVPLSVQPVYWTHDHSLYLWPSPHLLVLGDRTMEGGRQGWAEIGTGEDSSRLPKVASPGCFSRSDTSTSKVGGGEFLLYRPYNGTVELCEV</sequence>
<dbReference type="AlphaFoldDB" id="A0A830HIY7"/>
<dbReference type="PANTHER" id="PTHR12708">
    <property type="entry name" value="DNA POLYMERASE EPSILON SUBUNIT B"/>
    <property type="match status" value="1"/>
</dbReference>
<keyword evidence="10" id="KW-1185">Reference proteome</keyword>
<feature type="compositionally biased region" description="Polar residues" evidence="7">
    <location>
        <begin position="262"/>
        <end position="272"/>
    </location>
</feature>
<evidence type="ECO:0000256" key="5">
    <source>
        <dbReference type="ARBA" id="ARBA00023242"/>
    </source>
</evidence>
<keyword evidence="5" id="KW-0539">Nucleus</keyword>
<feature type="compositionally biased region" description="Acidic residues" evidence="7">
    <location>
        <begin position="145"/>
        <end position="158"/>
    </location>
</feature>
<evidence type="ECO:0000259" key="8">
    <source>
        <dbReference type="Pfam" id="PF04042"/>
    </source>
</evidence>
<dbReference type="GO" id="GO:0003677">
    <property type="term" value="F:DNA binding"/>
    <property type="evidence" value="ECO:0007669"/>
    <property type="project" value="UniProtKB-KW"/>
</dbReference>
<feature type="compositionally biased region" description="Acidic residues" evidence="7">
    <location>
        <begin position="166"/>
        <end position="186"/>
    </location>
</feature>
<name>A0A830HIY7_9CHLO</name>
<dbReference type="Proteomes" id="UP000660262">
    <property type="component" value="Unassembled WGS sequence"/>
</dbReference>
<evidence type="ECO:0000313" key="9">
    <source>
        <dbReference type="EMBL" id="GHP07326.1"/>
    </source>
</evidence>
<dbReference type="EMBL" id="BNJQ01000016">
    <property type="protein sequence ID" value="GHP07326.1"/>
    <property type="molecule type" value="Genomic_DNA"/>
</dbReference>
<feature type="region of interest" description="Disordered" evidence="7">
    <location>
        <begin position="668"/>
        <end position="692"/>
    </location>
</feature>
<comment type="caution">
    <text evidence="9">The sequence shown here is derived from an EMBL/GenBank/DDBJ whole genome shotgun (WGS) entry which is preliminary data.</text>
</comment>
<evidence type="ECO:0000256" key="4">
    <source>
        <dbReference type="ARBA" id="ARBA00023125"/>
    </source>
</evidence>
<evidence type="ECO:0000256" key="1">
    <source>
        <dbReference type="ARBA" id="ARBA00004123"/>
    </source>
</evidence>
<dbReference type="Pfam" id="PF04042">
    <property type="entry name" value="DNA_pol_E_B"/>
    <property type="match status" value="1"/>
</dbReference>
<reference evidence="9" key="1">
    <citation type="submission" date="2020-10" db="EMBL/GenBank/DDBJ databases">
        <title>Unveiling of a novel bifunctional photoreceptor, Dualchrome1, isolated from a cosmopolitan green alga.</title>
        <authorList>
            <person name="Suzuki S."/>
            <person name="Kawachi M."/>
        </authorList>
    </citation>
    <scope>NUCLEOTIDE SEQUENCE</scope>
    <source>
        <strain evidence="9">NIES 2893</strain>
    </source>
</reference>
<protein>
    <recommendedName>
        <fullName evidence="6">DNA polymerase II subunit 2</fullName>
    </recommendedName>
</protein>
<evidence type="ECO:0000256" key="7">
    <source>
        <dbReference type="SAM" id="MobiDB-lite"/>
    </source>
</evidence>
<feature type="region of interest" description="Disordered" evidence="7">
    <location>
        <begin position="134"/>
        <end position="186"/>
    </location>
</feature>
<evidence type="ECO:0000256" key="3">
    <source>
        <dbReference type="ARBA" id="ARBA00022705"/>
    </source>
</evidence>
<keyword evidence="4" id="KW-0238">DNA-binding</keyword>
<accession>A0A830HIY7</accession>
<dbReference type="OrthoDB" id="10254730at2759"/>
<evidence type="ECO:0000313" key="10">
    <source>
        <dbReference type="Proteomes" id="UP000660262"/>
    </source>
</evidence>
<organism evidence="9 10">
    <name type="scientific">Pycnococcus provasolii</name>
    <dbReference type="NCBI Taxonomy" id="41880"/>
    <lineage>
        <taxon>Eukaryota</taxon>
        <taxon>Viridiplantae</taxon>
        <taxon>Chlorophyta</taxon>
        <taxon>Pseudoscourfieldiophyceae</taxon>
        <taxon>Pseudoscourfieldiales</taxon>
        <taxon>Pycnococcaceae</taxon>
        <taxon>Pycnococcus</taxon>
    </lineage>
</organism>
<dbReference type="GO" id="GO:0008622">
    <property type="term" value="C:epsilon DNA polymerase complex"/>
    <property type="evidence" value="ECO:0007669"/>
    <property type="project" value="InterPro"/>
</dbReference>
<feature type="region of interest" description="Disordered" evidence="7">
    <location>
        <begin position="259"/>
        <end position="278"/>
    </location>
</feature>
<gene>
    <name evidence="9" type="ORF">PPROV_000606700</name>
</gene>
<dbReference type="InterPro" id="IPR016266">
    <property type="entry name" value="POLE2"/>
</dbReference>
<comment type="similarity">
    <text evidence="2">Belongs to the DNA polymerase epsilon subunit B family.</text>
</comment>
<dbReference type="InterPro" id="IPR007185">
    <property type="entry name" value="DNA_pol_a/d/e_bsu"/>
</dbReference>
<proteinExistence type="inferred from homology"/>